<evidence type="ECO:0000313" key="5">
    <source>
        <dbReference type="EnsemblMetazoa" id="G31623.2:cds"/>
    </source>
</evidence>
<protein>
    <recommendedName>
        <fullName evidence="7">NADH-ubiquinone oxidoreductase 75 kDa subunit, mitochondrial</fullName>
    </recommendedName>
</protein>
<dbReference type="Pfam" id="PF09326">
    <property type="entry name" value="NADH_dhqG_C"/>
    <property type="match status" value="1"/>
</dbReference>
<dbReference type="GO" id="GO:0051536">
    <property type="term" value="F:iron-sulfur cluster binding"/>
    <property type="evidence" value="ECO:0007669"/>
    <property type="project" value="InterPro"/>
</dbReference>
<evidence type="ECO:0000313" key="6">
    <source>
        <dbReference type="Proteomes" id="UP000005408"/>
    </source>
</evidence>
<evidence type="ECO:0000256" key="2">
    <source>
        <dbReference type="ARBA" id="ARBA00034078"/>
    </source>
</evidence>
<comment type="cofactor">
    <cofactor evidence="1">
        <name>[4Fe-4S] cluster</name>
        <dbReference type="ChEBI" id="CHEBI:49883"/>
    </cofactor>
</comment>
<feature type="domain" description="NADH-ubiquinone oxidoreductase 75 kDa subunit mitochondrial-like" evidence="4">
    <location>
        <begin position="126"/>
        <end position="176"/>
    </location>
</feature>
<comment type="cofactor">
    <cofactor evidence="2">
        <name>[2Fe-2S] cluster</name>
        <dbReference type="ChEBI" id="CHEBI:190135"/>
    </cofactor>
</comment>
<reference evidence="5" key="1">
    <citation type="submission" date="2022-08" db="UniProtKB">
        <authorList>
            <consortium name="EnsemblMetazoa"/>
        </authorList>
    </citation>
    <scope>IDENTIFICATION</scope>
    <source>
        <strain evidence="5">05x7-T-G4-1.051#20</strain>
    </source>
</reference>
<name>A0A8W8M8Z9_MAGGI</name>
<organism evidence="5 6">
    <name type="scientific">Magallana gigas</name>
    <name type="common">Pacific oyster</name>
    <name type="synonym">Crassostrea gigas</name>
    <dbReference type="NCBI Taxonomy" id="29159"/>
    <lineage>
        <taxon>Eukaryota</taxon>
        <taxon>Metazoa</taxon>
        <taxon>Spiralia</taxon>
        <taxon>Lophotrochozoa</taxon>
        <taxon>Mollusca</taxon>
        <taxon>Bivalvia</taxon>
        <taxon>Autobranchia</taxon>
        <taxon>Pteriomorphia</taxon>
        <taxon>Ostreida</taxon>
        <taxon>Ostreoidea</taxon>
        <taxon>Ostreidae</taxon>
        <taxon>Magallana</taxon>
    </lineage>
</organism>
<dbReference type="FunFam" id="3.40.50.740:FF:000021">
    <property type="entry name" value="NADH:ubiquinone oxidoreductase core subunit S1"/>
    <property type="match status" value="1"/>
</dbReference>
<dbReference type="EnsemblMetazoa" id="G31623.2">
    <property type="protein sequence ID" value="G31623.2:cds"/>
    <property type="gene ID" value="G31623"/>
</dbReference>
<dbReference type="SUPFAM" id="SSF53706">
    <property type="entry name" value="Formate dehydrogenase/DMSO reductase, domains 1-3"/>
    <property type="match status" value="1"/>
</dbReference>
<evidence type="ECO:0000256" key="1">
    <source>
        <dbReference type="ARBA" id="ARBA00001966"/>
    </source>
</evidence>
<dbReference type="Gene3D" id="3.40.50.740">
    <property type="match status" value="1"/>
</dbReference>
<proteinExistence type="predicted"/>
<dbReference type="AlphaFoldDB" id="A0A8W8M8Z9"/>
<dbReference type="PANTHER" id="PTHR43105:SF13">
    <property type="entry name" value="NADH-UBIQUINONE OXIDOREDUCTASE 75 KDA SUBUNIT, MITOCHONDRIAL"/>
    <property type="match status" value="1"/>
</dbReference>
<dbReference type="GO" id="GO:0016020">
    <property type="term" value="C:membrane"/>
    <property type="evidence" value="ECO:0007669"/>
    <property type="project" value="TreeGrafter"/>
</dbReference>
<dbReference type="InterPro" id="IPR050123">
    <property type="entry name" value="Prok_molybdopt-oxidoreductase"/>
</dbReference>
<dbReference type="InterPro" id="IPR015405">
    <property type="entry name" value="NDUFS1-like_C"/>
</dbReference>
<dbReference type="Proteomes" id="UP000005408">
    <property type="component" value="Unassembled WGS sequence"/>
</dbReference>
<dbReference type="GO" id="GO:0016651">
    <property type="term" value="F:oxidoreductase activity, acting on NAD(P)H"/>
    <property type="evidence" value="ECO:0007669"/>
    <property type="project" value="InterPro"/>
</dbReference>
<sequence length="189" mass="21242">DYIRKNPPQVLFMLGADEGVLTRDDLPKDCFIIYQGHHGDKGAAMADVVFPGAAYTEKEGTYVNTEGRAQETKLAVSPPGMARDDWKIIRALSEILEKPLPYDTIQEIRSRLEDVAPHLTRYGEAEEANYFKQANELTKTIKGQLETQPLSPPLQKLEDFYMTDSISRASQTMAKCVQAVKEATKNPYM</sequence>
<evidence type="ECO:0000259" key="3">
    <source>
        <dbReference type="Pfam" id="PF00384"/>
    </source>
</evidence>
<evidence type="ECO:0008006" key="7">
    <source>
        <dbReference type="Google" id="ProtNLM"/>
    </source>
</evidence>
<feature type="domain" description="Molybdopterin oxidoreductase" evidence="3">
    <location>
        <begin position="3"/>
        <end position="94"/>
    </location>
</feature>
<dbReference type="InterPro" id="IPR006656">
    <property type="entry name" value="Mopterin_OxRdtase"/>
</dbReference>
<accession>A0A8W8M8Z9</accession>
<dbReference type="PANTHER" id="PTHR43105">
    <property type="entry name" value="RESPIRATORY NITRATE REDUCTASE"/>
    <property type="match status" value="1"/>
</dbReference>
<evidence type="ECO:0000259" key="4">
    <source>
        <dbReference type="Pfam" id="PF09326"/>
    </source>
</evidence>
<keyword evidence="6" id="KW-1185">Reference proteome</keyword>
<dbReference type="Pfam" id="PF00384">
    <property type="entry name" value="Molybdopterin"/>
    <property type="match status" value="1"/>
</dbReference>